<dbReference type="InterPro" id="IPR025293">
    <property type="entry name" value="YfiR/HmsC-like"/>
</dbReference>
<evidence type="ECO:0008006" key="2">
    <source>
        <dbReference type="Google" id="ProtNLM"/>
    </source>
</evidence>
<dbReference type="AlphaFoldDB" id="E1YJ12"/>
<gene>
    <name evidence="1" type="ORF">N47_E47780</name>
</gene>
<sequence>MTHNMARWILKYIIWLLFIAMISVSAPASDIYASEPLNMEPKLKAAFIYNFAKFVDWPVTQRADISYQPFVIGIFGHSPIVKELLAIEGKPIKGRKLEVRLLSNIKEINDCNVVFISASEENNLMPILSAAKSKEILTVSDMSGFVEKGGIIGFVRLENKLRFDINLKTAEDSSLKIRSDLLTLARKIKKE</sequence>
<organism evidence="1">
    <name type="scientific">uncultured Desulfobacterium sp</name>
    <dbReference type="NCBI Taxonomy" id="201089"/>
    <lineage>
        <taxon>Bacteria</taxon>
        <taxon>Pseudomonadati</taxon>
        <taxon>Thermodesulfobacteriota</taxon>
        <taxon>Desulfobacteria</taxon>
        <taxon>Desulfobacterales</taxon>
        <taxon>Desulfobacteriaceae</taxon>
        <taxon>Desulfobacterium</taxon>
        <taxon>environmental samples</taxon>
    </lineage>
</organism>
<evidence type="ECO:0000313" key="1">
    <source>
        <dbReference type="EMBL" id="CBX31266.1"/>
    </source>
</evidence>
<dbReference type="Pfam" id="PF13689">
    <property type="entry name" value="DUF4154"/>
    <property type="match status" value="1"/>
</dbReference>
<reference evidence="1" key="1">
    <citation type="journal article" date="2011" name="Environ. Microbiol.">
        <title>Genomic insights into the metabolic potential of the polycyclic aromatic hydrocarbon degrading sulfate-reducing Deltaproteobacterium N47.</title>
        <authorList>
            <person name="Bergmann F."/>
            <person name="Selesi D."/>
            <person name="Weinmaier T."/>
            <person name="Tischler P."/>
            <person name="Rattei T."/>
            <person name="Meckenstock R.U."/>
        </authorList>
    </citation>
    <scope>NUCLEOTIDE SEQUENCE</scope>
</reference>
<accession>E1YJ12</accession>
<proteinExistence type="predicted"/>
<protein>
    <recommendedName>
        <fullName evidence="2">Transmembrane protein</fullName>
    </recommendedName>
</protein>
<dbReference type="EMBL" id="FR695877">
    <property type="protein sequence ID" value="CBX31266.1"/>
    <property type="molecule type" value="Genomic_DNA"/>
</dbReference>
<name>E1YJ12_9BACT</name>